<dbReference type="AlphaFoldDB" id="E8V6C1"/>
<evidence type="ECO:0000313" key="2">
    <source>
        <dbReference type="EMBL" id="ADV81586.1"/>
    </source>
</evidence>
<dbReference type="HOGENOM" id="CLU_1864172_0_0_0"/>
<evidence type="ECO:0000313" key="3">
    <source>
        <dbReference type="Proteomes" id="UP000006844"/>
    </source>
</evidence>
<gene>
    <name evidence="2" type="ordered locus">AciPR4_0753</name>
</gene>
<evidence type="ECO:0000256" key="1">
    <source>
        <dbReference type="SAM" id="MobiDB-lite"/>
    </source>
</evidence>
<sequence length="137" mass="14383">MAKTLHLGRIFVLLAVGLGLNTLSYLVSAHGHHASKYSRSNYEHVPPHGPHRPTGRGSRSQRLSVSDHGASDHFEASSVAPRSKSTHPITDMHAAVLLPAGLVLQNNLTSEPLAAVSVVALGSAPRAPGNSRGPPRS</sequence>
<accession>E8V6C1</accession>
<dbReference type="eggNOG" id="ENOG502ZP9B">
    <property type="taxonomic scope" value="Bacteria"/>
</dbReference>
<proteinExistence type="predicted"/>
<dbReference type="STRING" id="401053.AciPR4_0753"/>
<keyword evidence="3" id="KW-1185">Reference proteome</keyword>
<dbReference type="RefSeq" id="WP_013567319.1">
    <property type="nucleotide sequence ID" value="NC_014963.1"/>
</dbReference>
<name>E8V6C1_TERSS</name>
<organism evidence="2 3">
    <name type="scientific">Terriglobus saanensis (strain ATCC BAA-1853 / DSM 23119 / SP1PR4)</name>
    <dbReference type="NCBI Taxonomy" id="401053"/>
    <lineage>
        <taxon>Bacteria</taxon>
        <taxon>Pseudomonadati</taxon>
        <taxon>Acidobacteriota</taxon>
        <taxon>Terriglobia</taxon>
        <taxon>Terriglobales</taxon>
        <taxon>Acidobacteriaceae</taxon>
        <taxon>Terriglobus</taxon>
    </lineage>
</organism>
<dbReference type="KEGG" id="tsa:AciPR4_0753"/>
<dbReference type="EMBL" id="CP002467">
    <property type="protein sequence ID" value="ADV81586.1"/>
    <property type="molecule type" value="Genomic_DNA"/>
</dbReference>
<protein>
    <submittedName>
        <fullName evidence="2">Uncharacterized protein</fullName>
    </submittedName>
</protein>
<feature type="region of interest" description="Disordered" evidence="1">
    <location>
        <begin position="38"/>
        <end position="87"/>
    </location>
</feature>
<dbReference type="Proteomes" id="UP000006844">
    <property type="component" value="Chromosome"/>
</dbReference>
<reference evidence="2 3" key="1">
    <citation type="journal article" date="2012" name="Stand. Genomic Sci.">
        <title>Complete genome sequence of Terriglobus saanensis type strain SP1PR4(T), an Acidobacteria from tundra soil.</title>
        <authorList>
            <person name="Rawat S.R."/>
            <person name="Mannisto M.K."/>
            <person name="Starovoytov V."/>
            <person name="Goodwin L."/>
            <person name="Nolan M."/>
            <person name="Hauser L."/>
            <person name="Land M."/>
            <person name="Davenport K.W."/>
            <person name="Woyke T."/>
            <person name="Haggblom M.M."/>
        </authorList>
    </citation>
    <scope>NUCLEOTIDE SEQUENCE</scope>
    <source>
        <strain evidence="3">ATCC BAA-1853 / DSM 23119 / SP1PR4</strain>
    </source>
</reference>